<reference evidence="12" key="1">
    <citation type="journal article" date="2019" name="Int. J. Syst. Evol. Microbiol.">
        <title>The Global Catalogue of Microorganisms (GCM) 10K type strain sequencing project: providing services to taxonomists for standard genome sequencing and annotation.</title>
        <authorList>
            <consortium name="The Broad Institute Genomics Platform"/>
            <consortium name="The Broad Institute Genome Sequencing Center for Infectious Disease"/>
            <person name="Wu L."/>
            <person name="Ma J."/>
        </authorList>
    </citation>
    <scope>NUCLEOTIDE SEQUENCE [LARGE SCALE GENOMIC DNA]</scope>
    <source>
        <strain evidence="12">CCUG 60524</strain>
    </source>
</reference>
<evidence type="ECO:0000256" key="9">
    <source>
        <dbReference type="RuleBase" id="RU369079"/>
    </source>
</evidence>
<protein>
    <recommendedName>
        <fullName evidence="9">TRAP transporter small permease protein</fullName>
    </recommendedName>
</protein>
<dbReference type="Pfam" id="PF04290">
    <property type="entry name" value="DctQ"/>
    <property type="match status" value="1"/>
</dbReference>
<keyword evidence="6 9" id="KW-1133">Transmembrane helix</keyword>
<comment type="function">
    <text evidence="9">Part of the tripartite ATP-independent periplasmic (TRAP) transport system.</text>
</comment>
<dbReference type="RefSeq" id="WP_386073511.1">
    <property type="nucleotide sequence ID" value="NZ_JBHTJT010000007.1"/>
</dbReference>
<dbReference type="PANTHER" id="PTHR35011">
    <property type="entry name" value="2,3-DIKETO-L-GULONATE TRAP TRANSPORTER SMALL PERMEASE PROTEIN YIAM"/>
    <property type="match status" value="1"/>
</dbReference>
<dbReference type="Proteomes" id="UP001597108">
    <property type="component" value="Unassembled WGS sequence"/>
</dbReference>
<evidence type="ECO:0000256" key="1">
    <source>
        <dbReference type="ARBA" id="ARBA00004429"/>
    </source>
</evidence>
<comment type="subunit">
    <text evidence="9">The complex comprises the extracytoplasmic solute receptor protein and the two transmembrane proteins.</text>
</comment>
<feature type="domain" description="Tripartite ATP-independent periplasmic transporters DctQ component" evidence="10">
    <location>
        <begin position="26"/>
        <end position="153"/>
    </location>
</feature>
<dbReference type="InterPro" id="IPR055348">
    <property type="entry name" value="DctQ"/>
</dbReference>
<feature type="transmembrane region" description="Helical" evidence="9">
    <location>
        <begin position="48"/>
        <end position="67"/>
    </location>
</feature>
<evidence type="ECO:0000259" key="10">
    <source>
        <dbReference type="Pfam" id="PF04290"/>
    </source>
</evidence>
<comment type="similarity">
    <text evidence="8 9">Belongs to the TRAP transporter small permease family.</text>
</comment>
<keyword evidence="12" id="KW-1185">Reference proteome</keyword>
<dbReference type="PANTHER" id="PTHR35011:SF2">
    <property type="entry name" value="2,3-DIKETO-L-GULONATE TRAP TRANSPORTER SMALL PERMEASE PROTEIN YIAM"/>
    <property type="match status" value="1"/>
</dbReference>
<accession>A0ABW3IN50</accession>
<comment type="subcellular location">
    <subcellularLocation>
        <location evidence="1 9">Cell inner membrane</location>
        <topology evidence="1 9">Multi-pass membrane protein</topology>
    </subcellularLocation>
</comment>
<keyword evidence="4 9" id="KW-0997">Cell inner membrane</keyword>
<feature type="transmembrane region" description="Helical" evidence="9">
    <location>
        <begin position="129"/>
        <end position="150"/>
    </location>
</feature>
<proteinExistence type="inferred from homology"/>
<evidence type="ECO:0000256" key="8">
    <source>
        <dbReference type="ARBA" id="ARBA00038436"/>
    </source>
</evidence>
<evidence type="ECO:0000256" key="3">
    <source>
        <dbReference type="ARBA" id="ARBA00022475"/>
    </source>
</evidence>
<dbReference type="InterPro" id="IPR007387">
    <property type="entry name" value="TRAP_DctQ"/>
</dbReference>
<evidence type="ECO:0000256" key="2">
    <source>
        <dbReference type="ARBA" id="ARBA00022448"/>
    </source>
</evidence>
<feature type="transmembrane region" description="Helical" evidence="9">
    <location>
        <begin position="17"/>
        <end position="36"/>
    </location>
</feature>
<dbReference type="EMBL" id="JBHTJT010000007">
    <property type="protein sequence ID" value="MFD0979195.1"/>
    <property type="molecule type" value="Genomic_DNA"/>
</dbReference>
<evidence type="ECO:0000256" key="6">
    <source>
        <dbReference type="ARBA" id="ARBA00022989"/>
    </source>
</evidence>
<keyword evidence="5 9" id="KW-0812">Transmembrane</keyword>
<sequence length="168" mass="18200">MNALERLTNLVSALCKVGVGLSFALLIVVVLVQVIGRTTGASPVWTEEMTRFALLYLAAFGVGLSFRSGDLVNVDVICENLPEPLPWVLRLVSAFLTGAVALILIPHAWKFTSIGKMQTSPAMGIRMDLIHITVTLLLALLFLFAALRVINMLAGRSNGLPLKAREED</sequence>
<evidence type="ECO:0000256" key="4">
    <source>
        <dbReference type="ARBA" id="ARBA00022519"/>
    </source>
</evidence>
<keyword evidence="7 9" id="KW-0472">Membrane</keyword>
<evidence type="ECO:0000313" key="12">
    <source>
        <dbReference type="Proteomes" id="UP001597108"/>
    </source>
</evidence>
<name>A0ABW3IN50_9RHOB</name>
<feature type="transmembrane region" description="Helical" evidence="9">
    <location>
        <begin position="87"/>
        <end position="109"/>
    </location>
</feature>
<organism evidence="11 12">
    <name type="scientific">Tropicimonas aquimaris</name>
    <dbReference type="NCBI Taxonomy" id="914152"/>
    <lineage>
        <taxon>Bacteria</taxon>
        <taxon>Pseudomonadati</taxon>
        <taxon>Pseudomonadota</taxon>
        <taxon>Alphaproteobacteria</taxon>
        <taxon>Rhodobacterales</taxon>
        <taxon>Roseobacteraceae</taxon>
        <taxon>Tropicimonas</taxon>
    </lineage>
</organism>
<keyword evidence="3" id="KW-1003">Cell membrane</keyword>
<evidence type="ECO:0000256" key="5">
    <source>
        <dbReference type="ARBA" id="ARBA00022692"/>
    </source>
</evidence>
<evidence type="ECO:0000256" key="7">
    <source>
        <dbReference type="ARBA" id="ARBA00023136"/>
    </source>
</evidence>
<evidence type="ECO:0000313" key="11">
    <source>
        <dbReference type="EMBL" id="MFD0979195.1"/>
    </source>
</evidence>
<keyword evidence="2 9" id="KW-0813">Transport</keyword>
<gene>
    <name evidence="11" type="ORF">ACFQ2S_05960</name>
</gene>
<comment type="caution">
    <text evidence="11">The sequence shown here is derived from an EMBL/GenBank/DDBJ whole genome shotgun (WGS) entry which is preliminary data.</text>
</comment>